<dbReference type="RefSeq" id="WP_055086674.1">
    <property type="nucleotide sequence ID" value="NZ_CXSU01000012.1"/>
</dbReference>
<gene>
    <name evidence="1" type="ORF">JDO7802_02941</name>
</gene>
<dbReference type="EMBL" id="CXSU01000012">
    <property type="protein sequence ID" value="CTQ50910.1"/>
    <property type="molecule type" value="Genomic_DNA"/>
</dbReference>
<dbReference type="NCBIfam" id="TIGR02215">
    <property type="entry name" value="phage_chp_gp8"/>
    <property type="match status" value="1"/>
</dbReference>
<keyword evidence="2" id="KW-1185">Reference proteome</keyword>
<name>A0A0M6YLV3_9RHOB</name>
<proteinExistence type="predicted"/>
<protein>
    <recommendedName>
        <fullName evidence="3">Phage gp6-like head-tail connector protein</fullName>
    </recommendedName>
</protein>
<dbReference type="InterPro" id="IPR011738">
    <property type="entry name" value="Phage_CHP"/>
</dbReference>
<dbReference type="Proteomes" id="UP000049222">
    <property type="component" value="Unassembled WGS sequence"/>
</dbReference>
<accession>A0A0M6YLV3</accession>
<evidence type="ECO:0000313" key="1">
    <source>
        <dbReference type="EMBL" id="CTQ50910.1"/>
    </source>
</evidence>
<sequence>MAMIVQGSDGITEEALPVADLAACLRLMDGYDTVPGQMARLRSRLRAAITMVEGRTGHVLVARDLQLTGAAQGGFREIVPLSPLVAVTRAEVRQGLVSVDLGAATIEPHPHRPTIVFARAVQPGAILSVAVTAGYSAWEQVPAPLREAVLAMAQGLDGAENMTATTEALIAPYRAMRIGGGV</sequence>
<evidence type="ECO:0008006" key="3">
    <source>
        <dbReference type="Google" id="ProtNLM"/>
    </source>
</evidence>
<organism evidence="1 2">
    <name type="scientific">Jannaschia donghaensis</name>
    <dbReference type="NCBI Taxonomy" id="420998"/>
    <lineage>
        <taxon>Bacteria</taxon>
        <taxon>Pseudomonadati</taxon>
        <taxon>Pseudomonadota</taxon>
        <taxon>Alphaproteobacteria</taxon>
        <taxon>Rhodobacterales</taxon>
        <taxon>Roseobacteraceae</taxon>
        <taxon>Jannaschia</taxon>
    </lineage>
</organism>
<reference evidence="1 2" key="1">
    <citation type="submission" date="2015-07" db="EMBL/GenBank/DDBJ databases">
        <authorList>
            <person name="Noorani M."/>
        </authorList>
    </citation>
    <scope>NUCLEOTIDE SEQUENCE [LARGE SCALE GENOMIC DNA]</scope>
    <source>
        <strain evidence="1 2">CECT 7802</strain>
    </source>
</reference>
<dbReference type="STRING" id="420998.JDO7802_02941"/>
<evidence type="ECO:0000313" key="2">
    <source>
        <dbReference type="Proteomes" id="UP000049222"/>
    </source>
</evidence>
<dbReference type="AlphaFoldDB" id="A0A0M6YLV3"/>